<evidence type="ECO:0000313" key="3">
    <source>
        <dbReference type="Proteomes" id="UP000834106"/>
    </source>
</evidence>
<dbReference type="Proteomes" id="UP000834106">
    <property type="component" value="Chromosome 18"/>
</dbReference>
<evidence type="ECO:0000256" key="1">
    <source>
        <dbReference type="SAM" id="MobiDB-lite"/>
    </source>
</evidence>
<feature type="region of interest" description="Disordered" evidence="1">
    <location>
        <begin position="1"/>
        <end position="23"/>
    </location>
</feature>
<organism evidence="2 3">
    <name type="scientific">Fraxinus pennsylvanica</name>
    <dbReference type="NCBI Taxonomy" id="56036"/>
    <lineage>
        <taxon>Eukaryota</taxon>
        <taxon>Viridiplantae</taxon>
        <taxon>Streptophyta</taxon>
        <taxon>Embryophyta</taxon>
        <taxon>Tracheophyta</taxon>
        <taxon>Spermatophyta</taxon>
        <taxon>Magnoliopsida</taxon>
        <taxon>eudicotyledons</taxon>
        <taxon>Gunneridae</taxon>
        <taxon>Pentapetalae</taxon>
        <taxon>asterids</taxon>
        <taxon>lamiids</taxon>
        <taxon>Lamiales</taxon>
        <taxon>Oleaceae</taxon>
        <taxon>Oleeae</taxon>
        <taxon>Fraxinus</taxon>
    </lineage>
</organism>
<reference evidence="2" key="1">
    <citation type="submission" date="2023-05" db="EMBL/GenBank/DDBJ databases">
        <authorList>
            <person name="Huff M."/>
        </authorList>
    </citation>
    <scope>NUCLEOTIDE SEQUENCE</scope>
</reference>
<accession>A0AAD2EBH5</accession>
<protein>
    <submittedName>
        <fullName evidence="2">Uncharacterized protein</fullName>
    </submittedName>
</protein>
<feature type="compositionally biased region" description="Low complexity" evidence="1">
    <location>
        <begin position="1"/>
        <end position="22"/>
    </location>
</feature>
<dbReference type="AlphaFoldDB" id="A0AAD2EBH5"/>
<gene>
    <name evidence="2" type="ORF">FPE_LOCUS29301</name>
</gene>
<name>A0AAD2EBH5_9LAMI</name>
<proteinExistence type="predicted"/>
<evidence type="ECO:0000313" key="2">
    <source>
        <dbReference type="EMBL" id="CAI9781871.1"/>
    </source>
</evidence>
<sequence>MKFQKKPNISSNPNPNSYPGKSSRWKRIQQNTFNNRYSSTSPPNNRTLVMGHVKILKRGEVLNKDMDEGNKKVVAIDDLIVLSSMDRLGPEPNMILNQIQVLKF</sequence>
<keyword evidence="3" id="KW-1185">Reference proteome</keyword>
<dbReference type="EMBL" id="OU503053">
    <property type="protein sequence ID" value="CAI9781871.1"/>
    <property type="molecule type" value="Genomic_DNA"/>
</dbReference>